<keyword evidence="5 17" id="KW-0349">Heme</keyword>
<feature type="transmembrane region" description="Helical" evidence="18">
    <location>
        <begin position="140"/>
        <end position="160"/>
    </location>
</feature>
<evidence type="ECO:0000313" key="19">
    <source>
        <dbReference type="EMBL" id="CAF0776649.1"/>
    </source>
</evidence>
<dbReference type="PRINTS" id="PR00385">
    <property type="entry name" value="P450"/>
</dbReference>
<feature type="transmembrane region" description="Helical" evidence="18">
    <location>
        <begin position="206"/>
        <end position="225"/>
    </location>
</feature>
<accession>A0A814A2M5</accession>
<sequence length="709" mass="82656">MSNWWWLSILYALMYIIAIFVGQRWMRKQNEKFELRGALVLWNTILTIFSFWGACRSVPELIYTLNHHGFVYSICDPSFKQGITGLWAWLFMISKFPETIDTLFIVLRRQQLIFLHWYHHASVLVYCFYSYAYFVSTGRWFVSMNYCVHTLMYGYFALRAARIRLPRFFQQFITLLQLIQMIIGCMINIAAYYYKQQGYSCAVSYTNIEISLAIIISIILFIVYIKLKYFTLYGSIPGKPPQFLLGNLLQTGFIYGKYLGDIVREFQIKYGDTFQFFAGPIHMIFVCNPEDVQHIFTHRHIYEQGNLEVDHHRILFNDALICNIGAKYKRHASIILPLFRRGKIVNNLDIIVDCTDKLLDQWRLKIDMDPNHIHLNIVDQCQNLSLAIFGFIGFDYDLQTLEEYSTNKKNKLRLALSDFLKIFLFTIPVPTFLSRIYLKISPRYRHAMITISTYLNQIILQEQRKTPEEIDERKRTSLIASLIGSLQQDEKLEAIKSEQEKKGLSRREVIDELLLFLVAGSETTGSVLAWFIYFMSKNPRVQAKIKAELADKTQNGLTIDQIDSLIYLDYVIQEVLRFIPPVVGTTRTLTADDRLPTSSIQLYKGDEVFIPLNVLSRDKRYWKIDPDLFYPERFQSEDANHHAYVSIPFGGGHRQCIGQDLARFELKVIMTRLMQRVTFGDGGADVNAGGYVQKMTVIPKHIGITIKFD</sequence>
<evidence type="ECO:0008006" key="22">
    <source>
        <dbReference type="Google" id="ProtNLM"/>
    </source>
</evidence>
<dbReference type="PRINTS" id="PR00463">
    <property type="entry name" value="EP450I"/>
</dbReference>
<keyword evidence="6" id="KW-0808">Transferase</keyword>
<comment type="similarity">
    <text evidence="3">Belongs to the cytochrome P450 family.</text>
</comment>
<keyword evidence="14" id="KW-0443">Lipid metabolism</keyword>
<evidence type="ECO:0000256" key="17">
    <source>
        <dbReference type="PIRSR" id="PIRSR602401-1"/>
    </source>
</evidence>
<evidence type="ECO:0000256" key="9">
    <source>
        <dbReference type="ARBA" id="ARBA00022832"/>
    </source>
</evidence>
<keyword evidence="7 18" id="KW-0812">Transmembrane</keyword>
<evidence type="ECO:0000256" key="6">
    <source>
        <dbReference type="ARBA" id="ARBA00022679"/>
    </source>
</evidence>
<dbReference type="InterPro" id="IPR017972">
    <property type="entry name" value="Cyt_P450_CS"/>
</dbReference>
<dbReference type="EMBL" id="CAJNOI010000009">
    <property type="protein sequence ID" value="CAF0776649.1"/>
    <property type="molecule type" value="Genomic_DNA"/>
</dbReference>
<keyword evidence="4" id="KW-0444">Lipid biosynthesis</keyword>
<dbReference type="Gene3D" id="1.10.630.10">
    <property type="entry name" value="Cytochrome P450"/>
    <property type="match status" value="1"/>
</dbReference>
<evidence type="ECO:0000256" key="1">
    <source>
        <dbReference type="ARBA" id="ARBA00001971"/>
    </source>
</evidence>
<keyword evidence="10 18" id="KW-1133">Transmembrane helix</keyword>
<proteinExistence type="inferred from homology"/>
<gene>
    <name evidence="19" type="ORF">BJG266_LOCUS3881</name>
    <name evidence="20" type="ORF">QVE165_LOCUS9825</name>
</gene>
<evidence type="ECO:0000256" key="11">
    <source>
        <dbReference type="ARBA" id="ARBA00023002"/>
    </source>
</evidence>
<dbReference type="Proteomes" id="UP000663832">
    <property type="component" value="Unassembled WGS sequence"/>
</dbReference>
<dbReference type="GO" id="GO:0016705">
    <property type="term" value="F:oxidoreductase activity, acting on paired donors, with incorporation or reduction of molecular oxygen"/>
    <property type="evidence" value="ECO:0007669"/>
    <property type="project" value="InterPro"/>
</dbReference>
<evidence type="ECO:0000256" key="13">
    <source>
        <dbReference type="ARBA" id="ARBA00023033"/>
    </source>
</evidence>
<dbReference type="PANTHER" id="PTHR24292">
    <property type="entry name" value="CYTOCHROME P450"/>
    <property type="match status" value="1"/>
</dbReference>
<dbReference type="AlphaFoldDB" id="A0A814A2M5"/>
<dbReference type="Pfam" id="PF01151">
    <property type="entry name" value="ELO"/>
    <property type="match status" value="1"/>
</dbReference>
<dbReference type="OrthoDB" id="2789670at2759"/>
<evidence type="ECO:0000256" key="5">
    <source>
        <dbReference type="ARBA" id="ARBA00022617"/>
    </source>
</evidence>
<keyword evidence="21" id="KW-1185">Reference proteome</keyword>
<evidence type="ECO:0000256" key="3">
    <source>
        <dbReference type="ARBA" id="ARBA00010617"/>
    </source>
</evidence>
<dbReference type="GO" id="GO:0006633">
    <property type="term" value="P:fatty acid biosynthetic process"/>
    <property type="evidence" value="ECO:0007669"/>
    <property type="project" value="UniProtKB-KW"/>
</dbReference>
<evidence type="ECO:0000256" key="2">
    <source>
        <dbReference type="ARBA" id="ARBA00004141"/>
    </source>
</evidence>
<evidence type="ECO:0000256" key="8">
    <source>
        <dbReference type="ARBA" id="ARBA00022723"/>
    </source>
</evidence>
<keyword evidence="16" id="KW-0275">Fatty acid biosynthesis</keyword>
<dbReference type="GO" id="GO:0009922">
    <property type="term" value="F:fatty acid elongase activity"/>
    <property type="evidence" value="ECO:0007669"/>
    <property type="project" value="InterPro"/>
</dbReference>
<keyword evidence="12 17" id="KW-0408">Iron</keyword>
<keyword evidence="9" id="KW-0276">Fatty acid metabolism</keyword>
<evidence type="ECO:0000256" key="7">
    <source>
        <dbReference type="ARBA" id="ARBA00022692"/>
    </source>
</evidence>
<keyword evidence="8 17" id="KW-0479">Metal-binding</keyword>
<evidence type="ECO:0000256" key="12">
    <source>
        <dbReference type="ARBA" id="ARBA00023004"/>
    </source>
</evidence>
<evidence type="ECO:0000256" key="18">
    <source>
        <dbReference type="SAM" id="Phobius"/>
    </source>
</evidence>
<feature type="transmembrane region" description="Helical" evidence="18">
    <location>
        <begin position="172"/>
        <end position="194"/>
    </location>
</feature>
<organism evidence="20 21">
    <name type="scientific">Adineta steineri</name>
    <dbReference type="NCBI Taxonomy" id="433720"/>
    <lineage>
        <taxon>Eukaryota</taxon>
        <taxon>Metazoa</taxon>
        <taxon>Spiralia</taxon>
        <taxon>Gnathifera</taxon>
        <taxon>Rotifera</taxon>
        <taxon>Eurotatoria</taxon>
        <taxon>Bdelloidea</taxon>
        <taxon>Adinetida</taxon>
        <taxon>Adinetidae</taxon>
        <taxon>Adineta</taxon>
    </lineage>
</organism>
<keyword evidence="13" id="KW-0503">Monooxygenase</keyword>
<comment type="subcellular location">
    <subcellularLocation>
        <location evidence="2">Membrane</location>
        <topology evidence="2">Multi-pass membrane protein</topology>
    </subcellularLocation>
</comment>
<dbReference type="InterPro" id="IPR002076">
    <property type="entry name" value="ELO_fam"/>
</dbReference>
<evidence type="ECO:0000256" key="14">
    <source>
        <dbReference type="ARBA" id="ARBA00023098"/>
    </source>
</evidence>
<dbReference type="InterPro" id="IPR036396">
    <property type="entry name" value="Cyt_P450_sf"/>
</dbReference>
<dbReference type="Pfam" id="PF00067">
    <property type="entry name" value="p450"/>
    <property type="match status" value="1"/>
</dbReference>
<dbReference type="GO" id="GO:0020037">
    <property type="term" value="F:heme binding"/>
    <property type="evidence" value="ECO:0007669"/>
    <property type="project" value="InterPro"/>
</dbReference>
<dbReference type="EMBL" id="CAJNOM010000045">
    <property type="protein sequence ID" value="CAF0907624.1"/>
    <property type="molecule type" value="Genomic_DNA"/>
</dbReference>
<evidence type="ECO:0000256" key="10">
    <source>
        <dbReference type="ARBA" id="ARBA00022989"/>
    </source>
</evidence>
<dbReference type="PROSITE" id="PS00086">
    <property type="entry name" value="CYTOCHROME_P450"/>
    <property type="match status" value="1"/>
</dbReference>
<dbReference type="GO" id="GO:0016020">
    <property type="term" value="C:membrane"/>
    <property type="evidence" value="ECO:0007669"/>
    <property type="project" value="UniProtKB-SubCell"/>
</dbReference>
<comment type="caution">
    <text evidence="20">The sequence shown here is derived from an EMBL/GenBank/DDBJ whole genome shotgun (WGS) entry which is preliminary data.</text>
</comment>
<keyword evidence="11" id="KW-0560">Oxidoreductase</keyword>
<evidence type="ECO:0000256" key="4">
    <source>
        <dbReference type="ARBA" id="ARBA00022516"/>
    </source>
</evidence>
<comment type="cofactor">
    <cofactor evidence="1 17">
        <name>heme</name>
        <dbReference type="ChEBI" id="CHEBI:30413"/>
    </cofactor>
</comment>
<evidence type="ECO:0000313" key="21">
    <source>
        <dbReference type="Proteomes" id="UP000663832"/>
    </source>
</evidence>
<evidence type="ECO:0000313" key="20">
    <source>
        <dbReference type="EMBL" id="CAF0907624.1"/>
    </source>
</evidence>
<feature type="transmembrane region" description="Helical" evidence="18">
    <location>
        <begin position="114"/>
        <end position="134"/>
    </location>
</feature>
<dbReference type="PANTHER" id="PTHR24292:SF102">
    <property type="entry name" value="CYTOCHROME P450 FAMILY-RELATED"/>
    <property type="match status" value="1"/>
</dbReference>
<dbReference type="PROSITE" id="PS01188">
    <property type="entry name" value="ELO"/>
    <property type="match status" value="1"/>
</dbReference>
<feature type="transmembrane region" description="Helical" evidence="18">
    <location>
        <begin position="35"/>
        <end position="54"/>
    </location>
</feature>
<evidence type="ECO:0000256" key="16">
    <source>
        <dbReference type="ARBA" id="ARBA00023160"/>
    </source>
</evidence>
<reference evidence="20" key="1">
    <citation type="submission" date="2021-02" db="EMBL/GenBank/DDBJ databases">
        <authorList>
            <person name="Nowell W R."/>
        </authorList>
    </citation>
    <scope>NUCLEOTIDE SEQUENCE</scope>
</reference>
<protein>
    <recommendedName>
        <fullName evidence="22">Very-long-chain 3-oxoacyl-CoA synthase</fullName>
    </recommendedName>
</protein>
<feature type="transmembrane region" description="Helical" evidence="18">
    <location>
        <begin position="513"/>
        <end position="534"/>
    </location>
</feature>
<feature type="binding site" description="axial binding residue" evidence="17">
    <location>
        <position position="656"/>
    </location>
    <ligand>
        <name>heme</name>
        <dbReference type="ChEBI" id="CHEBI:30413"/>
    </ligand>
    <ligandPart>
        <name>Fe</name>
        <dbReference type="ChEBI" id="CHEBI:18248"/>
    </ligandPart>
</feature>
<dbReference type="GO" id="GO:0005506">
    <property type="term" value="F:iron ion binding"/>
    <property type="evidence" value="ECO:0007669"/>
    <property type="project" value="InterPro"/>
</dbReference>
<dbReference type="CDD" id="cd00302">
    <property type="entry name" value="cytochrome_P450"/>
    <property type="match status" value="1"/>
</dbReference>
<dbReference type="InterPro" id="IPR050476">
    <property type="entry name" value="Insect_CytP450_Detox"/>
</dbReference>
<keyword evidence="15 18" id="KW-0472">Membrane</keyword>
<name>A0A814A2M5_9BILA</name>
<feature type="transmembrane region" description="Helical" evidence="18">
    <location>
        <begin position="6"/>
        <end position="23"/>
    </location>
</feature>
<dbReference type="InterPro" id="IPR002401">
    <property type="entry name" value="Cyt_P450_E_grp-I"/>
</dbReference>
<dbReference type="InterPro" id="IPR001128">
    <property type="entry name" value="Cyt_P450"/>
</dbReference>
<evidence type="ECO:0000256" key="15">
    <source>
        <dbReference type="ARBA" id="ARBA00023136"/>
    </source>
</evidence>
<dbReference type="GO" id="GO:0004497">
    <property type="term" value="F:monooxygenase activity"/>
    <property type="evidence" value="ECO:0007669"/>
    <property type="project" value="UniProtKB-KW"/>
</dbReference>
<dbReference type="InterPro" id="IPR030457">
    <property type="entry name" value="ELO_CS"/>
</dbReference>
<dbReference type="Proteomes" id="UP000663877">
    <property type="component" value="Unassembled WGS sequence"/>
</dbReference>
<dbReference type="SUPFAM" id="SSF48264">
    <property type="entry name" value="Cytochrome P450"/>
    <property type="match status" value="1"/>
</dbReference>